<reference evidence="1 2" key="1">
    <citation type="journal article" date="2012" name="Genome Biol.">
        <title>Genome and low-iron response of an oceanic diatom adapted to chronic iron limitation.</title>
        <authorList>
            <person name="Lommer M."/>
            <person name="Specht M."/>
            <person name="Roy A.S."/>
            <person name="Kraemer L."/>
            <person name="Andreson R."/>
            <person name="Gutowska M.A."/>
            <person name="Wolf J."/>
            <person name="Bergner S.V."/>
            <person name="Schilhabel M.B."/>
            <person name="Klostermeier U.C."/>
            <person name="Beiko R.G."/>
            <person name="Rosenstiel P."/>
            <person name="Hippler M."/>
            <person name="Laroche J."/>
        </authorList>
    </citation>
    <scope>NUCLEOTIDE SEQUENCE [LARGE SCALE GENOMIC DNA]</scope>
    <source>
        <strain evidence="1 2">CCMP1005</strain>
    </source>
</reference>
<protein>
    <submittedName>
        <fullName evidence="1">Uncharacterized protein</fullName>
    </submittedName>
</protein>
<gene>
    <name evidence="1" type="ORF">THAOC_02796</name>
</gene>
<dbReference type="Proteomes" id="UP000266841">
    <property type="component" value="Unassembled WGS sequence"/>
</dbReference>
<name>K0TLP1_THAOC</name>
<organism evidence="1 2">
    <name type="scientific">Thalassiosira oceanica</name>
    <name type="common">Marine diatom</name>
    <dbReference type="NCBI Taxonomy" id="159749"/>
    <lineage>
        <taxon>Eukaryota</taxon>
        <taxon>Sar</taxon>
        <taxon>Stramenopiles</taxon>
        <taxon>Ochrophyta</taxon>
        <taxon>Bacillariophyta</taxon>
        <taxon>Coscinodiscophyceae</taxon>
        <taxon>Thalassiosirophycidae</taxon>
        <taxon>Thalassiosirales</taxon>
        <taxon>Thalassiosiraceae</taxon>
        <taxon>Thalassiosira</taxon>
    </lineage>
</organism>
<evidence type="ECO:0000313" key="1">
    <source>
        <dbReference type="EMBL" id="EJK75481.1"/>
    </source>
</evidence>
<keyword evidence="2" id="KW-1185">Reference proteome</keyword>
<accession>K0TLP1</accession>
<dbReference type="AlphaFoldDB" id="K0TLP1"/>
<proteinExistence type="predicted"/>
<dbReference type="EMBL" id="AGNL01002915">
    <property type="protein sequence ID" value="EJK75481.1"/>
    <property type="molecule type" value="Genomic_DNA"/>
</dbReference>
<sequence length="155" mass="17145">MRRHAAPKETPPRSSRRTDSIWGTNKIMILCGTRQLPQRVSTGARLQPVILTLAPWVIQTYSSLEPFRSTPSVGTSVETLWSEVQAQPFKTSLLYSAWSKSSGAQSFKAGPVQVKFFLGLKSVHGLKPRVPSQSKVSALNNQLCRRGPQMGCHAR</sequence>
<comment type="caution">
    <text evidence="1">The sequence shown here is derived from an EMBL/GenBank/DDBJ whole genome shotgun (WGS) entry which is preliminary data.</text>
</comment>
<evidence type="ECO:0000313" key="2">
    <source>
        <dbReference type="Proteomes" id="UP000266841"/>
    </source>
</evidence>